<organism evidence="2 3">
    <name type="scientific">Polarella glacialis</name>
    <name type="common">Dinoflagellate</name>
    <dbReference type="NCBI Taxonomy" id="89957"/>
    <lineage>
        <taxon>Eukaryota</taxon>
        <taxon>Sar</taxon>
        <taxon>Alveolata</taxon>
        <taxon>Dinophyceae</taxon>
        <taxon>Suessiales</taxon>
        <taxon>Suessiaceae</taxon>
        <taxon>Polarella</taxon>
    </lineage>
</organism>
<evidence type="ECO:0000256" key="1">
    <source>
        <dbReference type="SAM" id="Phobius"/>
    </source>
</evidence>
<keyword evidence="3" id="KW-1185">Reference proteome</keyword>
<sequence length="129" mass="15364">MKQEHWLRHFCEEDSEHRELIQWLIEEGLTRPDDFDARLAHAGRLRQMGNDWYKRDDFRRALHCGLGAVHTLDFSPNEQLAFSEQQRQQTAASMVPVLSNLTMVFLRRGDLVLLKFLYIYIYLLLLLVF</sequence>
<protein>
    <submittedName>
        <fullName evidence="2">Uncharacterized protein</fullName>
    </submittedName>
</protein>
<keyword evidence="1" id="KW-0812">Transmembrane</keyword>
<dbReference type="Proteomes" id="UP000654075">
    <property type="component" value="Unassembled WGS sequence"/>
</dbReference>
<reference evidence="2" key="1">
    <citation type="submission" date="2021-02" db="EMBL/GenBank/DDBJ databases">
        <authorList>
            <person name="Dougan E. K."/>
            <person name="Rhodes N."/>
            <person name="Thang M."/>
            <person name="Chan C."/>
        </authorList>
    </citation>
    <scope>NUCLEOTIDE SEQUENCE</scope>
</reference>
<dbReference type="EMBL" id="CAJNNV010025129">
    <property type="protein sequence ID" value="CAE8612561.1"/>
    <property type="molecule type" value="Genomic_DNA"/>
</dbReference>
<feature type="transmembrane region" description="Helical" evidence="1">
    <location>
        <begin position="111"/>
        <end position="128"/>
    </location>
</feature>
<evidence type="ECO:0000313" key="2">
    <source>
        <dbReference type="EMBL" id="CAE8612561.1"/>
    </source>
</evidence>
<dbReference type="InterPro" id="IPR011990">
    <property type="entry name" value="TPR-like_helical_dom_sf"/>
</dbReference>
<dbReference type="AlphaFoldDB" id="A0A813FQA8"/>
<keyword evidence="1" id="KW-1133">Transmembrane helix</keyword>
<evidence type="ECO:0000313" key="3">
    <source>
        <dbReference type="Proteomes" id="UP000654075"/>
    </source>
</evidence>
<proteinExistence type="predicted"/>
<dbReference type="OrthoDB" id="425705at2759"/>
<gene>
    <name evidence="2" type="ORF">PGLA1383_LOCUS30349</name>
</gene>
<name>A0A813FQA8_POLGL</name>
<dbReference type="Gene3D" id="1.25.40.10">
    <property type="entry name" value="Tetratricopeptide repeat domain"/>
    <property type="match status" value="1"/>
</dbReference>
<accession>A0A813FQA8</accession>
<comment type="caution">
    <text evidence="2">The sequence shown here is derived from an EMBL/GenBank/DDBJ whole genome shotgun (WGS) entry which is preliminary data.</text>
</comment>
<keyword evidence="1" id="KW-0472">Membrane</keyword>